<dbReference type="InterPro" id="IPR036775">
    <property type="entry name" value="DNA_pol_Y-fam_lit_finger_sf"/>
</dbReference>
<evidence type="ECO:0000256" key="2">
    <source>
        <dbReference type="ARBA" id="ARBA00012417"/>
    </source>
</evidence>
<dbReference type="Pfam" id="PF11798">
    <property type="entry name" value="IMS_HHH"/>
    <property type="match status" value="1"/>
</dbReference>
<dbReference type="SUPFAM" id="SSF56672">
    <property type="entry name" value="DNA/RNA polymerases"/>
    <property type="match status" value="1"/>
</dbReference>
<dbReference type="GO" id="GO:0003684">
    <property type="term" value="F:damaged DNA binding"/>
    <property type="evidence" value="ECO:0007669"/>
    <property type="project" value="InterPro"/>
</dbReference>
<evidence type="ECO:0000256" key="8">
    <source>
        <dbReference type="ARBA" id="ARBA00022763"/>
    </source>
</evidence>
<evidence type="ECO:0000256" key="3">
    <source>
        <dbReference type="ARBA" id="ARBA00016178"/>
    </source>
</evidence>
<dbReference type="GO" id="GO:0006281">
    <property type="term" value="P:DNA repair"/>
    <property type="evidence" value="ECO:0007669"/>
    <property type="project" value="UniProtKB-KW"/>
</dbReference>
<dbReference type="AlphaFoldDB" id="A0A8H7PY13"/>
<evidence type="ECO:0000256" key="10">
    <source>
        <dbReference type="ARBA" id="ARBA00022932"/>
    </source>
</evidence>
<protein>
    <recommendedName>
        <fullName evidence="3">DNA polymerase kappa</fullName>
        <ecNumber evidence="2">2.7.7.7</ecNumber>
    </recommendedName>
</protein>
<dbReference type="Gene3D" id="3.30.70.270">
    <property type="match status" value="2"/>
</dbReference>
<dbReference type="InterPro" id="IPR024728">
    <property type="entry name" value="PolY_HhH_motif"/>
</dbReference>
<dbReference type="Pfam" id="PF00817">
    <property type="entry name" value="IMS"/>
    <property type="match status" value="1"/>
</dbReference>
<evidence type="ECO:0000259" key="13">
    <source>
        <dbReference type="PROSITE" id="PS50173"/>
    </source>
</evidence>
<evidence type="ECO:0000256" key="4">
    <source>
        <dbReference type="ARBA" id="ARBA00022679"/>
    </source>
</evidence>
<evidence type="ECO:0000256" key="9">
    <source>
        <dbReference type="ARBA" id="ARBA00022842"/>
    </source>
</evidence>
<evidence type="ECO:0000256" key="1">
    <source>
        <dbReference type="ARBA" id="ARBA00010945"/>
    </source>
</evidence>
<dbReference type="FunFam" id="3.30.1490.100:FF:000004">
    <property type="entry name" value="DNA polymerase IV"/>
    <property type="match status" value="1"/>
</dbReference>
<dbReference type="GO" id="GO:0006260">
    <property type="term" value="P:DNA replication"/>
    <property type="evidence" value="ECO:0007669"/>
    <property type="project" value="UniProtKB-KW"/>
</dbReference>
<keyword evidence="7" id="KW-0479">Metal-binding</keyword>
<dbReference type="InterPro" id="IPR043128">
    <property type="entry name" value="Rev_trsase/Diguanyl_cyclase"/>
</dbReference>
<dbReference type="PANTHER" id="PTHR11076:SF33">
    <property type="entry name" value="DNA POLYMERASE KAPPA"/>
    <property type="match status" value="1"/>
</dbReference>
<keyword evidence="9" id="KW-0460">Magnesium</keyword>
<keyword evidence="6" id="KW-0235">DNA replication</keyword>
<feature type="domain" description="UmuC" evidence="13">
    <location>
        <begin position="120"/>
        <end position="300"/>
    </location>
</feature>
<comment type="caution">
    <text evidence="14">The sequence shown here is derived from an EMBL/GenBank/DDBJ whole genome shotgun (WGS) entry which is preliminary data.</text>
</comment>
<dbReference type="NCBIfam" id="NF002677">
    <property type="entry name" value="PRK02406.1"/>
    <property type="match status" value="1"/>
</dbReference>
<dbReference type="InterPro" id="IPR043502">
    <property type="entry name" value="DNA/RNA_pol_sf"/>
</dbReference>
<dbReference type="GO" id="GO:0005634">
    <property type="term" value="C:nucleus"/>
    <property type="evidence" value="ECO:0007669"/>
    <property type="project" value="TreeGrafter"/>
</dbReference>
<dbReference type="Gene3D" id="3.30.1490.100">
    <property type="entry name" value="DNA polymerase, Y-family, little finger domain"/>
    <property type="match status" value="1"/>
</dbReference>
<evidence type="ECO:0000256" key="5">
    <source>
        <dbReference type="ARBA" id="ARBA00022695"/>
    </source>
</evidence>
<evidence type="ECO:0000256" key="11">
    <source>
        <dbReference type="ARBA" id="ARBA00023204"/>
    </source>
</evidence>
<dbReference type="Gene3D" id="3.40.1170.60">
    <property type="match status" value="1"/>
</dbReference>
<dbReference type="Pfam" id="PF11799">
    <property type="entry name" value="IMS_C"/>
    <property type="match status" value="1"/>
</dbReference>
<dbReference type="SUPFAM" id="SSF100879">
    <property type="entry name" value="Lesion bypass DNA polymerase (Y-family), little finger domain"/>
    <property type="match status" value="1"/>
</dbReference>
<evidence type="ECO:0000256" key="12">
    <source>
        <dbReference type="ARBA" id="ARBA00049244"/>
    </source>
</evidence>
<evidence type="ECO:0000256" key="7">
    <source>
        <dbReference type="ARBA" id="ARBA00022723"/>
    </source>
</evidence>
<dbReference type="FunFam" id="1.10.150.810:FF:000003">
    <property type="entry name" value="DNA polymerase kappa subunit"/>
    <property type="match status" value="1"/>
</dbReference>
<keyword evidence="5" id="KW-0548">Nucleotidyltransferase</keyword>
<dbReference type="GO" id="GO:0046872">
    <property type="term" value="F:metal ion binding"/>
    <property type="evidence" value="ECO:0007669"/>
    <property type="project" value="UniProtKB-KW"/>
</dbReference>
<dbReference type="GO" id="GO:0070987">
    <property type="term" value="P:error-free translesion synthesis"/>
    <property type="evidence" value="ECO:0007669"/>
    <property type="project" value="UniProtKB-ARBA"/>
</dbReference>
<comment type="catalytic activity">
    <reaction evidence="12">
        <text>DNA(n) + a 2'-deoxyribonucleoside 5'-triphosphate = DNA(n+1) + diphosphate</text>
        <dbReference type="Rhea" id="RHEA:22508"/>
        <dbReference type="Rhea" id="RHEA-COMP:17339"/>
        <dbReference type="Rhea" id="RHEA-COMP:17340"/>
        <dbReference type="ChEBI" id="CHEBI:33019"/>
        <dbReference type="ChEBI" id="CHEBI:61560"/>
        <dbReference type="ChEBI" id="CHEBI:173112"/>
        <dbReference type="EC" id="2.7.7.7"/>
    </reaction>
</comment>
<dbReference type="PROSITE" id="PS50173">
    <property type="entry name" value="UMUC"/>
    <property type="match status" value="1"/>
</dbReference>
<accession>A0A8H7PY13</accession>
<dbReference type="EC" id="2.7.7.7" evidence="2"/>
<keyword evidence="10" id="KW-0239">DNA-directed DNA polymerase</keyword>
<evidence type="ECO:0000256" key="6">
    <source>
        <dbReference type="ARBA" id="ARBA00022705"/>
    </source>
</evidence>
<dbReference type="GO" id="GO:0042276">
    <property type="term" value="P:error-prone translesion synthesis"/>
    <property type="evidence" value="ECO:0007669"/>
    <property type="project" value="TreeGrafter"/>
</dbReference>
<dbReference type="Proteomes" id="UP000654370">
    <property type="component" value="Unassembled WGS sequence"/>
</dbReference>
<dbReference type="InterPro" id="IPR017961">
    <property type="entry name" value="DNA_pol_Y-fam_little_finger"/>
</dbReference>
<comment type="similarity">
    <text evidence="1">Belongs to the DNA polymerase type-Y family.</text>
</comment>
<keyword evidence="8" id="KW-0227">DNA damage</keyword>
<evidence type="ECO:0000313" key="14">
    <source>
        <dbReference type="EMBL" id="KAG2182457.1"/>
    </source>
</evidence>
<proteinExistence type="inferred from homology"/>
<dbReference type="InterPro" id="IPR001126">
    <property type="entry name" value="UmuC"/>
</dbReference>
<dbReference type="FunFam" id="3.40.1170.60:FF:000012">
    <property type="entry name" value="Putative DNA-directed polymerase kappa"/>
    <property type="match status" value="1"/>
</dbReference>
<dbReference type="HAMAP" id="MF_01113">
    <property type="entry name" value="DNApol_IV"/>
    <property type="match status" value="1"/>
</dbReference>
<reference evidence="14" key="1">
    <citation type="submission" date="2020-12" db="EMBL/GenBank/DDBJ databases">
        <title>Metabolic potential, ecology and presence of endohyphal bacteria is reflected in genomic diversity of Mucoromycotina.</title>
        <authorList>
            <person name="Muszewska A."/>
            <person name="Okrasinska A."/>
            <person name="Steczkiewicz K."/>
            <person name="Drgas O."/>
            <person name="Orlowska M."/>
            <person name="Perlinska-Lenart U."/>
            <person name="Aleksandrzak-Piekarczyk T."/>
            <person name="Szatraj K."/>
            <person name="Zielenkiewicz U."/>
            <person name="Pilsyk S."/>
            <person name="Malc E."/>
            <person name="Mieczkowski P."/>
            <person name="Kruszewska J.S."/>
            <person name="Biernat P."/>
            <person name="Pawlowska J."/>
        </authorList>
    </citation>
    <scope>NUCLEOTIDE SEQUENCE</scope>
    <source>
        <strain evidence="14">WA0000067209</strain>
    </source>
</reference>
<dbReference type="FunFam" id="3.30.70.270:FF:000014">
    <property type="entry name" value="DNA polymerase kappa subunit"/>
    <property type="match status" value="1"/>
</dbReference>
<dbReference type="GO" id="GO:0003887">
    <property type="term" value="F:DNA-directed DNA polymerase activity"/>
    <property type="evidence" value="ECO:0007669"/>
    <property type="project" value="UniProtKB-KW"/>
</dbReference>
<dbReference type="PANTHER" id="PTHR11076">
    <property type="entry name" value="DNA REPAIR POLYMERASE UMUC / TRANSFERASE FAMILY MEMBER"/>
    <property type="match status" value="1"/>
</dbReference>
<dbReference type="Gene3D" id="1.10.150.20">
    <property type="entry name" value="5' to 3' exonuclease, C-terminal subdomain"/>
    <property type="match status" value="1"/>
</dbReference>
<organism evidence="14 15">
    <name type="scientific">Mortierella isabellina</name>
    <name type="common">Filamentous fungus</name>
    <name type="synonym">Umbelopsis isabellina</name>
    <dbReference type="NCBI Taxonomy" id="91625"/>
    <lineage>
        <taxon>Eukaryota</taxon>
        <taxon>Fungi</taxon>
        <taxon>Fungi incertae sedis</taxon>
        <taxon>Mucoromycota</taxon>
        <taxon>Mucoromycotina</taxon>
        <taxon>Umbelopsidomycetes</taxon>
        <taxon>Umbelopsidales</taxon>
        <taxon>Umbelopsidaceae</taxon>
        <taxon>Umbelopsis</taxon>
    </lineage>
</organism>
<evidence type="ECO:0000313" key="15">
    <source>
        <dbReference type="Proteomes" id="UP000654370"/>
    </source>
</evidence>
<keyword evidence="4" id="KW-0808">Transferase</keyword>
<name>A0A8H7PY13_MORIS</name>
<dbReference type="Gene3D" id="1.10.150.810">
    <property type="match status" value="1"/>
</dbReference>
<sequence>MEYNEDDDGLLSSQIVEEEDLFLDDSHHDQDIPTNSPVKSTSAGLQAVDKNKINEIIYEISKGTPFFENERKKDAAVTERIDALLAKHEKIKNDDLSNELIVVDKMMKALEEERDLSQHIIHIDMDAFYASVEELDQPHLKNVPMAVGGMGMLCTSNYEARKFGVRSAMPGYIAVKLCPELKIIPLNFTKYRAASQKVRAVFERYDPHFCPMSLDEAYLNITNFLASTTKTPAEVVQEIRDRICEETGLTASAGIAANKTLAKICTDMNKPNGQFYLENNLNDIRDFVRPLSIRKIPGVGRVTERVLNALKVNTCGDIYPQRAMLYKLLSEVSFNFLLRAHMGLGSTSVDTQYIRKSISVERTFRTLSSRTDLYIKLKDISRKLAQDLEGKKLCGKTIGLKIKLTSFEVKTRAKTLPGNIFKQEDIEKYAGQLLEKELPVSLRLMGVRLSTLSSRDDEDQKGVKRVNKTCLKTKQTKDTSNVF</sequence>
<dbReference type="EMBL" id="JAEPQZ010000004">
    <property type="protein sequence ID" value="KAG2182457.1"/>
    <property type="molecule type" value="Genomic_DNA"/>
</dbReference>
<keyword evidence="11" id="KW-0234">DNA repair</keyword>
<keyword evidence="15" id="KW-1185">Reference proteome</keyword>
<dbReference type="InterPro" id="IPR022880">
    <property type="entry name" value="DNApol_IV"/>
</dbReference>
<dbReference type="CDD" id="cd03586">
    <property type="entry name" value="PolY_Pol_IV_kappa"/>
    <property type="match status" value="1"/>
</dbReference>
<gene>
    <name evidence="14" type="ORF">INT43_007387</name>
</gene>
<dbReference type="InterPro" id="IPR050116">
    <property type="entry name" value="DNA_polymerase-Y"/>
</dbReference>
<dbReference type="FunFam" id="1.10.150.810:FF:000001">
    <property type="entry name" value="DNA polymerase kappa"/>
    <property type="match status" value="1"/>
</dbReference>
<dbReference type="OrthoDB" id="1747274at2759"/>